<dbReference type="EMBL" id="CP024955">
    <property type="protein sequence ID" value="ATY85789.1"/>
    <property type="molecule type" value="Genomic_DNA"/>
</dbReference>
<evidence type="ECO:0000313" key="2">
    <source>
        <dbReference type="Proteomes" id="UP000231932"/>
    </source>
</evidence>
<organism evidence="1 2">
    <name type="scientific">Kyrpidia spormannii</name>
    <dbReference type="NCBI Taxonomy" id="2055160"/>
    <lineage>
        <taxon>Bacteria</taxon>
        <taxon>Bacillati</taxon>
        <taxon>Bacillota</taxon>
        <taxon>Bacilli</taxon>
        <taxon>Bacillales</taxon>
        <taxon>Alicyclobacillaceae</taxon>
        <taxon>Kyrpidia</taxon>
    </lineage>
</organism>
<sequence>MSCLPQILGCGGHWGNCWAWVAMPPRRSCGSLAGCLPGGEVMCLSIFGWPCGRGDGKKKLWTETKEGWVMVVIVEVCDINPAATLDWEELERKYPGTSVILHSCLSQCELCAEYPYAFVDGDILVADSAEQLYKDVLARVEGVWKAWHQAD</sequence>
<dbReference type="KEGG" id="kyr:CVV65_13330"/>
<dbReference type="Proteomes" id="UP000231932">
    <property type="component" value="Chromosome"/>
</dbReference>
<proteinExistence type="predicted"/>
<keyword evidence="2" id="KW-1185">Reference proteome</keyword>
<name>A0A2K8N8Y0_9BACL</name>
<evidence type="ECO:0000313" key="1">
    <source>
        <dbReference type="EMBL" id="ATY85789.1"/>
    </source>
</evidence>
<reference evidence="2" key="1">
    <citation type="submission" date="2017-11" db="EMBL/GenBank/DDBJ databases">
        <title>Complete Genome Sequence of Kyrpidia sp. Strain EA-1, a thermophilic, hydrogen-oxidizing Bacterium, isolated from the Azores.</title>
        <authorList>
            <person name="Reiner J.E."/>
            <person name="Lapp C.J."/>
            <person name="Bunk B."/>
            <person name="Gescher J."/>
        </authorList>
    </citation>
    <scope>NUCLEOTIDE SEQUENCE [LARGE SCALE GENOMIC DNA]</scope>
    <source>
        <strain evidence="2">EA-1</strain>
    </source>
</reference>
<dbReference type="AlphaFoldDB" id="A0A2K8N8Y0"/>
<gene>
    <name evidence="1" type="ORF">CVV65_13330</name>
</gene>
<accession>A0A2K8N8Y0</accession>
<evidence type="ECO:0008006" key="3">
    <source>
        <dbReference type="Google" id="ProtNLM"/>
    </source>
</evidence>
<dbReference type="Pfam" id="PF07293">
    <property type="entry name" value="DUF1450"/>
    <property type="match status" value="1"/>
</dbReference>
<protein>
    <recommendedName>
        <fullName evidence="3">DUF1450 domain-containing protein</fullName>
    </recommendedName>
</protein>
<dbReference type="InterPro" id="IPR009910">
    <property type="entry name" value="DUF1450"/>
</dbReference>